<dbReference type="FunFam" id="3.40.50.11340:FF:000005">
    <property type="entry name" value="Galactoside 2-alpha-L-fucosyltransferase"/>
    <property type="match status" value="1"/>
</dbReference>
<dbReference type="GO" id="GO:0008107">
    <property type="term" value="F:galactoside 2-alpha-L-fucosyltransferase activity"/>
    <property type="evidence" value="ECO:0007669"/>
    <property type="project" value="InterPro"/>
</dbReference>
<evidence type="ECO:0000256" key="4">
    <source>
        <dbReference type="ARBA" id="ARBA00023034"/>
    </source>
</evidence>
<dbReference type="GO" id="GO:0032580">
    <property type="term" value="C:Golgi cisterna membrane"/>
    <property type="evidence" value="ECO:0007669"/>
    <property type="project" value="UniProtKB-SubCell"/>
</dbReference>
<dbReference type="PANTHER" id="PTHR31889:SF2">
    <property type="entry name" value="FUCOSYLTRANSFERASE 3"/>
    <property type="match status" value="1"/>
</dbReference>
<dbReference type="GO" id="GO:0071555">
    <property type="term" value="P:cell wall organization"/>
    <property type="evidence" value="ECO:0007669"/>
    <property type="project" value="UniProtKB-UniRule"/>
</dbReference>
<comment type="function">
    <text evidence="7">May be involved in cell wall biosynthesis.</text>
</comment>
<dbReference type="Pfam" id="PF03254">
    <property type="entry name" value="XG_FTase"/>
    <property type="match status" value="1"/>
</dbReference>
<evidence type="ECO:0000256" key="3">
    <source>
        <dbReference type="ARBA" id="ARBA00022679"/>
    </source>
</evidence>
<comment type="subcellular location">
    <subcellularLocation>
        <location evidence="7">Golgi apparatus</location>
        <location evidence="7">Golgi stack membrane</location>
        <topology evidence="7">Single-pass type II membrane protein</topology>
    </subcellularLocation>
</comment>
<comment type="similarity">
    <text evidence="1 7">Belongs to the glycosyltransferase 37 family.</text>
</comment>
<evidence type="ECO:0000256" key="7">
    <source>
        <dbReference type="RuleBase" id="RU367004"/>
    </source>
</evidence>
<dbReference type="Gene3D" id="3.40.50.11340">
    <property type="match status" value="1"/>
</dbReference>
<evidence type="ECO:0000313" key="8">
    <source>
        <dbReference type="EMBL" id="MCI06319.1"/>
    </source>
</evidence>
<evidence type="ECO:0000256" key="6">
    <source>
        <dbReference type="ARBA" id="ARBA00023316"/>
    </source>
</evidence>
<dbReference type="Proteomes" id="UP000265520">
    <property type="component" value="Unassembled WGS sequence"/>
</dbReference>
<comment type="caution">
    <text evidence="8">The sequence shown here is derived from an EMBL/GenBank/DDBJ whole genome shotgun (WGS) entry which is preliminary data.</text>
</comment>
<feature type="non-terminal residue" evidence="8">
    <location>
        <position position="153"/>
    </location>
</feature>
<keyword evidence="5" id="KW-0325">Glycoprotein</keyword>
<dbReference type="PANTHER" id="PTHR31889">
    <property type="entry name" value="FUCOSYLTRANSFERASE 2-RELATED"/>
    <property type="match status" value="1"/>
</dbReference>
<proteinExistence type="inferred from homology"/>
<accession>A0A392P4F6</accession>
<keyword evidence="6 7" id="KW-0961">Cell wall biogenesis/degradation</keyword>
<evidence type="ECO:0000256" key="5">
    <source>
        <dbReference type="ARBA" id="ARBA00023180"/>
    </source>
</evidence>
<dbReference type="AlphaFoldDB" id="A0A392P4F6"/>
<reference evidence="8 9" key="1">
    <citation type="journal article" date="2018" name="Front. Plant Sci.">
        <title>Red Clover (Trifolium pratense) and Zigzag Clover (T. medium) - A Picture of Genomic Similarities and Differences.</title>
        <authorList>
            <person name="Dluhosova J."/>
            <person name="Istvanek J."/>
            <person name="Nedelnik J."/>
            <person name="Repkova J."/>
        </authorList>
    </citation>
    <scope>NUCLEOTIDE SEQUENCE [LARGE SCALE GENOMIC DNA]</scope>
    <source>
        <strain evidence="9">cv. 10/8</strain>
        <tissue evidence="8">Leaf</tissue>
    </source>
</reference>
<dbReference type="GO" id="GO:0042546">
    <property type="term" value="P:cell wall biogenesis"/>
    <property type="evidence" value="ECO:0007669"/>
    <property type="project" value="InterPro"/>
</dbReference>
<keyword evidence="9" id="KW-1185">Reference proteome</keyword>
<organism evidence="8 9">
    <name type="scientific">Trifolium medium</name>
    <dbReference type="NCBI Taxonomy" id="97028"/>
    <lineage>
        <taxon>Eukaryota</taxon>
        <taxon>Viridiplantae</taxon>
        <taxon>Streptophyta</taxon>
        <taxon>Embryophyta</taxon>
        <taxon>Tracheophyta</taxon>
        <taxon>Spermatophyta</taxon>
        <taxon>Magnoliopsida</taxon>
        <taxon>eudicotyledons</taxon>
        <taxon>Gunneridae</taxon>
        <taxon>Pentapetalae</taxon>
        <taxon>rosids</taxon>
        <taxon>fabids</taxon>
        <taxon>Fabales</taxon>
        <taxon>Fabaceae</taxon>
        <taxon>Papilionoideae</taxon>
        <taxon>50 kb inversion clade</taxon>
        <taxon>NPAAA clade</taxon>
        <taxon>Hologalegina</taxon>
        <taxon>IRL clade</taxon>
        <taxon>Trifolieae</taxon>
        <taxon>Trifolium</taxon>
    </lineage>
</organism>
<protein>
    <recommendedName>
        <fullName evidence="7">Fucosyltransferase</fullName>
        <ecNumber evidence="7">2.4.1.-</ecNumber>
    </recommendedName>
</protein>
<keyword evidence="4 7" id="KW-0333">Golgi apparatus</keyword>
<evidence type="ECO:0000256" key="2">
    <source>
        <dbReference type="ARBA" id="ARBA00022676"/>
    </source>
</evidence>
<keyword evidence="3 7" id="KW-0808">Transferase</keyword>
<evidence type="ECO:0000313" key="9">
    <source>
        <dbReference type="Proteomes" id="UP000265520"/>
    </source>
</evidence>
<evidence type="ECO:0000256" key="1">
    <source>
        <dbReference type="ARBA" id="ARBA00010481"/>
    </source>
</evidence>
<name>A0A392P4F6_9FABA</name>
<keyword evidence="2 7" id="KW-0328">Glycosyltransferase</keyword>
<dbReference type="EC" id="2.4.1.-" evidence="7"/>
<dbReference type="EMBL" id="LXQA010061470">
    <property type="protein sequence ID" value="MCI06319.1"/>
    <property type="molecule type" value="Genomic_DNA"/>
</dbReference>
<dbReference type="InterPro" id="IPR004938">
    <property type="entry name" value="XG_FTase"/>
</dbReference>
<sequence length="153" mass="16820">MGSSIISIPICFDGDAFDSVELLNDKLLGGLLSDGFDEKSCLSRYQSVMFHKGLSGKPSSYLISKLKKYEARHKQCGPYTESYNKTVKELGSGQFSDSSDCKYVVWISFSGLGNRILTLASAFLYALLTDRVLLVDPGVDMTDLFCEPFPDAS</sequence>
<dbReference type="GO" id="GO:0009969">
    <property type="term" value="P:xyloglucan biosynthetic process"/>
    <property type="evidence" value="ECO:0007669"/>
    <property type="project" value="TreeGrafter"/>
</dbReference>